<gene>
    <name evidence="1" type="ORF">Fcan01_07282</name>
</gene>
<dbReference type="AlphaFoldDB" id="A0A226EHB9"/>
<sequence length="584" mass="66356">MSDMHVVVDLAGFQPCKAQECETVCGVKNKTLGYCDDVNKKLCMCAAELFYTSELEGTVVSVDRNNLEHKNCSVACNKRNSYARIWTKQDKTNHCTCLMHQVTSTGITLCDENAISDICKIVCQTESAVCSFNGVCLCRKNWDSFFKIAVPFVRKEAPSDVNECSTRCSGYHHDYVPRIFDSKMLDKSSNKTYKFREKFCLCGEWSDIGKYPETQAIINQGFQLCTGLKCKRRCGMDEAICEPKLRRATFGADSRRMGNETKCYETCSSYGYDARVIEWNPFMAPRDQIYEPHYRKTAFQYLYDGKFCHCIKAQIDMHQYRPCTDELCKAICGHYEAECDKRTRRACFCNTHQLAHGLGRRPDPGEVNCDISCRYGLYNAKILDLKWEIPVDSWGVTVSKYCACTQLLTSSGLTHCDPVDDECPTYCGNPEAYCTREKYCYCGIMPNIMQNNSMIRLGNGKEQDDCGEKCRSWMWPLTEDVDASPYIYDETLATCAETDSCQKIDTSPWKPEHAGSYSIPVDALESKSDESHRKFCLCAKTETTMYKPGARFLMHSEPSRINKKIPCFLNHTCDIVGSGIHIIG</sequence>
<name>A0A226EHB9_FOLCA</name>
<comment type="caution">
    <text evidence="1">The sequence shown here is derived from an EMBL/GenBank/DDBJ whole genome shotgun (WGS) entry which is preliminary data.</text>
</comment>
<evidence type="ECO:0000313" key="2">
    <source>
        <dbReference type="Proteomes" id="UP000198287"/>
    </source>
</evidence>
<evidence type="ECO:0000313" key="1">
    <source>
        <dbReference type="EMBL" id="OXA56690.1"/>
    </source>
</evidence>
<protein>
    <submittedName>
        <fullName evidence="1">Uncharacterized protein</fullName>
    </submittedName>
</protein>
<accession>A0A226EHB9</accession>
<organism evidence="1 2">
    <name type="scientific">Folsomia candida</name>
    <name type="common">Springtail</name>
    <dbReference type="NCBI Taxonomy" id="158441"/>
    <lineage>
        <taxon>Eukaryota</taxon>
        <taxon>Metazoa</taxon>
        <taxon>Ecdysozoa</taxon>
        <taxon>Arthropoda</taxon>
        <taxon>Hexapoda</taxon>
        <taxon>Collembola</taxon>
        <taxon>Entomobryomorpha</taxon>
        <taxon>Isotomoidea</taxon>
        <taxon>Isotomidae</taxon>
        <taxon>Proisotominae</taxon>
        <taxon>Folsomia</taxon>
    </lineage>
</organism>
<reference evidence="1 2" key="1">
    <citation type="submission" date="2015-12" db="EMBL/GenBank/DDBJ databases">
        <title>The genome of Folsomia candida.</title>
        <authorList>
            <person name="Faddeeva A."/>
            <person name="Derks M.F."/>
            <person name="Anvar Y."/>
            <person name="Smit S."/>
            <person name="Van Straalen N."/>
            <person name="Roelofs D."/>
        </authorList>
    </citation>
    <scope>NUCLEOTIDE SEQUENCE [LARGE SCALE GENOMIC DNA]</scope>
    <source>
        <strain evidence="1 2">VU population</strain>
        <tissue evidence="1">Whole body</tissue>
    </source>
</reference>
<dbReference type="Proteomes" id="UP000198287">
    <property type="component" value="Unassembled WGS sequence"/>
</dbReference>
<dbReference type="EMBL" id="LNIX01000003">
    <property type="protein sequence ID" value="OXA56690.1"/>
    <property type="molecule type" value="Genomic_DNA"/>
</dbReference>
<dbReference type="OrthoDB" id="10385899at2759"/>
<dbReference type="OMA" id="SGLTHCD"/>
<proteinExistence type="predicted"/>
<keyword evidence="2" id="KW-1185">Reference proteome</keyword>